<feature type="region of interest" description="Disordered" evidence="2">
    <location>
        <begin position="118"/>
        <end position="203"/>
    </location>
</feature>
<evidence type="ECO:0000313" key="3">
    <source>
        <dbReference type="Proteomes" id="UP001190640"/>
    </source>
</evidence>
<feature type="compositionally biased region" description="Basic and acidic residues" evidence="2">
    <location>
        <begin position="57"/>
        <end position="71"/>
    </location>
</feature>
<dbReference type="KEGG" id="emc:129334484"/>
<feature type="region of interest" description="Disordered" evidence="2">
    <location>
        <begin position="1"/>
        <end position="71"/>
    </location>
</feature>
<accession>A0AA97L586</accession>
<feature type="compositionally biased region" description="Acidic residues" evidence="2">
    <location>
        <begin position="176"/>
        <end position="187"/>
    </location>
</feature>
<evidence type="ECO:0000256" key="1">
    <source>
        <dbReference type="SAM" id="Coils"/>
    </source>
</evidence>
<dbReference type="Proteomes" id="UP001190640">
    <property type="component" value="Chromosome 8"/>
</dbReference>
<feature type="compositionally biased region" description="Polar residues" evidence="2">
    <location>
        <begin position="139"/>
        <end position="158"/>
    </location>
</feature>
<dbReference type="RefSeq" id="XP_054842598.1">
    <property type="nucleotide sequence ID" value="XM_054986623.1"/>
</dbReference>
<dbReference type="AlphaFoldDB" id="A0AA97L586"/>
<protein>
    <submittedName>
        <fullName evidence="4">Uncharacterized protein LOC129334484</fullName>
    </submittedName>
</protein>
<sequence length="203" mass="21881">MTEYTVQARPTSLSIQPDAVPGTSQVTPGRQGASNLQRRPAPSNGQKSGPNSKKRKPDAARVDKEADDKERLEYCKSIGKTRKELEKMEADVVKLQKAIKAHYNTLINYTRERENKIKRSGPYSECTDPIVQGGGALPENSSGVNEPSESSPSPQAVNSGGEGDEGESVVAALASTDDEGVEEEEEGGAVRRRSERGHFPISS</sequence>
<evidence type="ECO:0000256" key="2">
    <source>
        <dbReference type="SAM" id="MobiDB-lite"/>
    </source>
</evidence>
<reference evidence="4" key="1">
    <citation type="submission" date="2025-08" db="UniProtKB">
        <authorList>
            <consortium name="RefSeq"/>
        </authorList>
    </citation>
    <scope>IDENTIFICATION</scope>
    <source>
        <tissue evidence="4">Blood</tissue>
    </source>
</reference>
<feature type="compositionally biased region" description="Polar residues" evidence="2">
    <location>
        <begin position="1"/>
        <end position="15"/>
    </location>
</feature>
<feature type="coiled-coil region" evidence="1">
    <location>
        <begin position="78"/>
        <end position="105"/>
    </location>
</feature>
<name>A0AA97L586_EUBMA</name>
<dbReference type="GeneID" id="129334484"/>
<proteinExistence type="predicted"/>
<organism evidence="3 4">
    <name type="scientific">Eublepharis macularius</name>
    <name type="common">Leopard gecko</name>
    <name type="synonym">Cyrtodactylus macularius</name>
    <dbReference type="NCBI Taxonomy" id="481883"/>
    <lineage>
        <taxon>Eukaryota</taxon>
        <taxon>Metazoa</taxon>
        <taxon>Chordata</taxon>
        <taxon>Craniata</taxon>
        <taxon>Vertebrata</taxon>
        <taxon>Euteleostomi</taxon>
        <taxon>Lepidosauria</taxon>
        <taxon>Squamata</taxon>
        <taxon>Bifurcata</taxon>
        <taxon>Gekkota</taxon>
        <taxon>Eublepharidae</taxon>
        <taxon>Eublepharinae</taxon>
        <taxon>Eublepharis</taxon>
    </lineage>
</organism>
<gene>
    <name evidence="4" type="primary">LOC129334484</name>
</gene>
<keyword evidence="3" id="KW-1185">Reference proteome</keyword>
<keyword evidence="1" id="KW-0175">Coiled coil</keyword>
<feature type="compositionally biased region" description="Polar residues" evidence="2">
    <location>
        <begin position="22"/>
        <end position="51"/>
    </location>
</feature>
<evidence type="ECO:0000313" key="4">
    <source>
        <dbReference type="RefSeq" id="XP_054842598.1"/>
    </source>
</evidence>